<evidence type="ECO:0000256" key="1">
    <source>
        <dbReference type="SAM" id="Phobius"/>
    </source>
</evidence>
<keyword evidence="1" id="KW-0812">Transmembrane</keyword>
<dbReference type="EMBL" id="JACOQL010000001">
    <property type="protein sequence ID" value="MBC9245335.1"/>
    <property type="molecule type" value="Genomic_DNA"/>
</dbReference>
<keyword evidence="1" id="KW-1133">Transmembrane helix</keyword>
<accession>A0A926JAZ4</accession>
<dbReference type="AlphaFoldDB" id="A0A926JAZ4"/>
<keyword evidence="3" id="KW-1185">Reference proteome</keyword>
<name>A0A926JAZ4_9RHOB</name>
<keyword evidence="1" id="KW-0472">Membrane</keyword>
<evidence type="ECO:0000313" key="3">
    <source>
        <dbReference type="Proteomes" id="UP000608594"/>
    </source>
</evidence>
<organism evidence="2 3">
    <name type="scientific">Paracoccus amoyensis</name>
    <dbReference type="NCBI Taxonomy" id="2760093"/>
    <lineage>
        <taxon>Bacteria</taxon>
        <taxon>Pseudomonadati</taxon>
        <taxon>Pseudomonadota</taxon>
        <taxon>Alphaproteobacteria</taxon>
        <taxon>Rhodobacterales</taxon>
        <taxon>Paracoccaceae</taxon>
        <taxon>Paracoccus</taxon>
    </lineage>
</organism>
<feature type="transmembrane region" description="Helical" evidence="1">
    <location>
        <begin position="88"/>
        <end position="106"/>
    </location>
</feature>
<comment type="caution">
    <text evidence="2">The sequence shown here is derived from an EMBL/GenBank/DDBJ whole genome shotgun (WGS) entry which is preliminary data.</text>
</comment>
<sequence>MLIAILLVGIGAYRQFGTSSVSAADQARCEQLVRDEYGSDAENANTMLANCNDPGMIAMMDARASGAGAEQAASSIAAANQTDLFSMMINYALIGAGIGALMVAFAPRKKRA</sequence>
<evidence type="ECO:0000313" key="2">
    <source>
        <dbReference type="EMBL" id="MBC9245335.1"/>
    </source>
</evidence>
<dbReference type="Proteomes" id="UP000608594">
    <property type="component" value="Unassembled WGS sequence"/>
</dbReference>
<proteinExistence type="predicted"/>
<protein>
    <submittedName>
        <fullName evidence="2">Uncharacterized protein</fullName>
    </submittedName>
</protein>
<gene>
    <name evidence="2" type="ORF">H4P12_01090</name>
</gene>
<reference evidence="2" key="1">
    <citation type="submission" date="2020-08" db="EMBL/GenBank/DDBJ databases">
        <title>Paracoccus amoyensis sp. nov., isolated from the surface seawater at coast of Xiamen, Fujian.</title>
        <authorList>
            <person name="Lyu L."/>
        </authorList>
    </citation>
    <scope>NUCLEOTIDE SEQUENCE</scope>
    <source>
        <strain evidence="2">11-3</strain>
    </source>
</reference>